<dbReference type="SUPFAM" id="SSF55073">
    <property type="entry name" value="Nucleotide cyclase"/>
    <property type="match status" value="1"/>
</dbReference>
<dbReference type="InterPro" id="IPR052155">
    <property type="entry name" value="Biofilm_reg_signaling"/>
</dbReference>
<dbReference type="Gene3D" id="6.10.340.10">
    <property type="match status" value="1"/>
</dbReference>
<dbReference type="SUPFAM" id="SSF141868">
    <property type="entry name" value="EAL domain-like"/>
    <property type="match status" value="1"/>
</dbReference>
<evidence type="ECO:0000256" key="1">
    <source>
        <dbReference type="SAM" id="Phobius"/>
    </source>
</evidence>
<evidence type="ECO:0000313" key="5">
    <source>
        <dbReference type="EMBL" id="GAA3541338.1"/>
    </source>
</evidence>
<evidence type="ECO:0000259" key="3">
    <source>
        <dbReference type="PROSITE" id="PS50885"/>
    </source>
</evidence>
<dbReference type="CDD" id="cd01949">
    <property type="entry name" value="GGDEF"/>
    <property type="match status" value="1"/>
</dbReference>
<protein>
    <submittedName>
        <fullName evidence="5">GGDEF domain-containing phosphodiesterase</fullName>
    </submittedName>
</protein>
<dbReference type="NCBIfam" id="TIGR00254">
    <property type="entry name" value="GGDEF"/>
    <property type="match status" value="1"/>
</dbReference>
<dbReference type="Pfam" id="PF00990">
    <property type="entry name" value="GGDEF"/>
    <property type="match status" value="1"/>
</dbReference>
<dbReference type="PROSITE" id="PS50887">
    <property type="entry name" value="GGDEF"/>
    <property type="match status" value="1"/>
</dbReference>
<feature type="domain" description="EAL" evidence="2">
    <location>
        <begin position="519"/>
        <end position="772"/>
    </location>
</feature>
<dbReference type="InterPro" id="IPR043128">
    <property type="entry name" value="Rev_trsase/Diguanyl_cyclase"/>
</dbReference>
<dbReference type="InterPro" id="IPR029787">
    <property type="entry name" value="Nucleotide_cyclase"/>
</dbReference>
<organism evidence="5 6">
    <name type="scientific">Zobellella aerophila</name>
    <dbReference type="NCBI Taxonomy" id="870480"/>
    <lineage>
        <taxon>Bacteria</taxon>
        <taxon>Pseudomonadati</taxon>
        <taxon>Pseudomonadota</taxon>
        <taxon>Gammaproteobacteria</taxon>
        <taxon>Aeromonadales</taxon>
        <taxon>Aeromonadaceae</taxon>
        <taxon>Zobellella</taxon>
    </lineage>
</organism>
<proteinExistence type="predicted"/>
<dbReference type="PANTHER" id="PTHR44757:SF2">
    <property type="entry name" value="BIOFILM ARCHITECTURE MAINTENANCE PROTEIN MBAA"/>
    <property type="match status" value="1"/>
</dbReference>
<evidence type="ECO:0000259" key="4">
    <source>
        <dbReference type="PROSITE" id="PS50887"/>
    </source>
</evidence>
<dbReference type="Gene3D" id="3.30.70.270">
    <property type="match status" value="1"/>
</dbReference>
<dbReference type="PROSITE" id="PS50885">
    <property type="entry name" value="HAMP"/>
    <property type="match status" value="1"/>
</dbReference>
<keyword evidence="6" id="KW-1185">Reference proteome</keyword>
<dbReference type="InterPro" id="IPR001633">
    <property type="entry name" value="EAL_dom"/>
</dbReference>
<keyword evidence="1" id="KW-0472">Membrane</keyword>
<dbReference type="Pfam" id="PF00563">
    <property type="entry name" value="EAL"/>
    <property type="match status" value="1"/>
</dbReference>
<feature type="domain" description="HAMP" evidence="3">
    <location>
        <begin position="280"/>
        <end position="332"/>
    </location>
</feature>
<dbReference type="InterPro" id="IPR035919">
    <property type="entry name" value="EAL_sf"/>
</dbReference>
<dbReference type="RefSeq" id="WP_344957791.1">
    <property type="nucleotide sequence ID" value="NZ_BAABCX010000002.1"/>
</dbReference>
<dbReference type="Gene3D" id="3.20.20.450">
    <property type="entry name" value="EAL domain"/>
    <property type="match status" value="1"/>
</dbReference>
<accession>A0ABP6VW30</accession>
<feature type="transmembrane region" description="Helical" evidence="1">
    <location>
        <begin position="259"/>
        <end position="278"/>
    </location>
</feature>
<sequence length="783" mass="87754">MKLGKRATLLILPVLLASYLLAGAGIYLVQKQTIYQHAQGRLNLSMAELSASLAGYISFTESYLLSTSSSEAMLHFLTEPDNRYRSLRLGAQMEDYLRRFQRHHSDYLAFALVPDSGRSEFYFESSPDPFAEPSPALLAFVRSLRQQQKQADWTLTTGPDGRTRIIQGQRLDRRTASAPLAARQEQIITAAIVIEPTEFDRLRQKLEHSMQAGVEFSPQPPALSGPLAASAPVGNNLYLSIDPSPGIVQEELRRLQESLLIGLLLLTACSTLLLLWLIRHYITQPINHLEQGLHQVISGEQSQLSGIGDDNEIGRLGQTFQTLYAQLSHAYKQTRQQAVIDPLTGLPNRMAFSEQIVQALQQAEQHRHQLSLLSMNLDNFKYINDKYGHEFGDQLLKAIALQLGNTLQHPESPASMTHTPLLVRLASDEFALLLEHSAGSDLVYQQTTVIQNLFKDGFTFELGNYPITMGIGVATYPEDGNSANELVANAEVAMYQAKTIGKNQVAFYSRNLAMKIRRTKDIEQELKILDEDQEFQLVYMPIVDGKTGMTVCCEALLRWNSPVLGRVPPDEFIPIAENCGLYAKIDHWVVERAFRDFPKLQGCFGNQTKVAINLSSAELGMPGVDKFLLEMASRYRLPTRHIEIEITETYKAEYSLAADALLKRLRAAGFTIVIDDFGTGYTSLLQMLEYPVDKVKLDRSFLERLLNTQQGELLQPLIALCQLQGIRVVAEGVENQAQADMLSAAGCDYLQGYWFGKPSFLDELSQEPSVKPIELAKFRQRHQ</sequence>
<dbReference type="PROSITE" id="PS50883">
    <property type="entry name" value="EAL"/>
    <property type="match status" value="1"/>
</dbReference>
<dbReference type="InterPro" id="IPR003660">
    <property type="entry name" value="HAMP_dom"/>
</dbReference>
<dbReference type="CDD" id="cd01948">
    <property type="entry name" value="EAL"/>
    <property type="match status" value="1"/>
</dbReference>
<dbReference type="SMART" id="SM00052">
    <property type="entry name" value="EAL"/>
    <property type="match status" value="1"/>
</dbReference>
<name>A0ABP6VW30_9GAMM</name>
<evidence type="ECO:0000259" key="2">
    <source>
        <dbReference type="PROSITE" id="PS50883"/>
    </source>
</evidence>
<dbReference type="SMART" id="SM00267">
    <property type="entry name" value="GGDEF"/>
    <property type="match status" value="1"/>
</dbReference>
<comment type="caution">
    <text evidence="5">The sequence shown here is derived from an EMBL/GenBank/DDBJ whole genome shotgun (WGS) entry which is preliminary data.</text>
</comment>
<evidence type="ECO:0000313" key="6">
    <source>
        <dbReference type="Proteomes" id="UP001500795"/>
    </source>
</evidence>
<dbReference type="PANTHER" id="PTHR44757">
    <property type="entry name" value="DIGUANYLATE CYCLASE DGCP"/>
    <property type="match status" value="1"/>
</dbReference>
<keyword evidence="1" id="KW-1133">Transmembrane helix</keyword>
<dbReference type="EMBL" id="BAABCX010000002">
    <property type="protein sequence ID" value="GAA3541338.1"/>
    <property type="molecule type" value="Genomic_DNA"/>
</dbReference>
<reference evidence="6" key="1">
    <citation type="journal article" date="2019" name="Int. J. Syst. Evol. Microbiol.">
        <title>The Global Catalogue of Microorganisms (GCM) 10K type strain sequencing project: providing services to taxonomists for standard genome sequencing and annotation.</title>
        <authorList>
            <consortium name="The Broad Institute Genomics Platform"/>
            <consortium name="The Broad Institute Genome Sequencing Center for Infectious Disease"/>
            <person name="Wu L."/>
            <person name="Ma J."/>
        </authorList>
    </citation>
    <scope>NUCLEOTIDE SEQUENCE [LARGE SCALE GENOMIC DNA]</scope>
    <source>
        <strain evidence="6">JCM 17110</strain>
    </source>
</reference>
<dbReference type="InterPro" id="IPR000160">
    <property type="entry name" value="GGDEF_dom"/>
</dbReference>
<keyword evidence="1" id="KW-0812">Transmembrane</keyword>
<gene>
    <name evidence="5" type="ORF">GCM10022394_21540</name>
</gene>
<feature type="domain" description="GGDEF" evidence="4">
    <location>
        <begin position="368"/>
        <end position="510"/>
    </location>
</feature>
<dbReference type="Proteomes" id="UP001500795">
    <property type="component" value="Unassembled WGS sequence"/>
</dbReference>